<dbReference type="Pfam" id="PF08327">
    <property type="entry name" value="AHSA1"/>
    <property type="match status" value="1"/>
</dbReference>
<keyword evidence="4" id="KW-1185">Reference proteome</keyword>
<sequence>MSEQRPFTVEQVVAAPREEVWRALTELDQVAEWFGWDHPGFQGEIQFIFADYAKTSAPERIEWDNGQDITLEADGDRTVVRVTMAGPADDSSWEDFYDGLREGWRSFFEQLRFWVERRPTGRRRTLFLTGELVPAAAVATAEESGVREVWHRSHFQHQFVDDEGHLIVVNAQVPLTSQDEAQVGITITTYGLTDADFASLRARWETRWSTAARNHEVTV</sequence>
<dbReference type="InterPro" id="IPR013538">
    <property type="entry name" value="ASHA1/2-like_C"/>
</dbReference>
<dbReference type="Gene3D" id="3.30.530.20">
    <property type="match status" value="2"/>
</dbReference>
<comment type="caution">
    <text evidence="3">The sequence shown here is derived from an EMBL/GenBank/DDBJ whole genome shotgun (WGS) entry which is preliminary data.</text>
</comment>
<feature type="domain" description="Activator of Hsp90 ATPase homologue 1/2-like C-terminal" evidence="2">
    <location>
        <begin position="14"/>
        <end position="112"/>
    </location>
</feature>
<evidence type="ECO:0000313" key="3">
    <source>
        <dbReference type="EMBL" id="GII92233.1"/>
    </source>
</evidence>
<dbReference type="EMBL" id="BOOW01000014">
    <property type="protein sequence ID" value="GII92233.1"/>
    <property type="molecule type" value="Genomic_DNA"/>
</dbReference>
<dbReference type="InterPro" id="IPR023393">
    <property type="entry name" value="START-like_dom_sf"/>
</dbReference>
<accession>A0A919RE75</accession>
<comment type="similarity">
    <text evidence="1">Belongs to the AHA1 family.</text>
</comment>
<evidence type="ECO:0000259" key="2">
    <source>
        <dbReference type="Pfam" id="PF08327"/>
    </source>
</evidence>
<dbReference type="RefSeq" id="WP_204024847.1">
    <property type="nucleotide sequence ID" value="NZ_BOOW01000014.1"/>
</dbReference>
<gene>
    <name evidence="3" type="ORF">Ssi02_24640</name>
</gene>
<dbReference type="Proteomes" id="UP000606172">
    <property type="component" value="Unassembled WGS sequence"/>
</dbReference>
<name>A0A919RE75_9ACTN</name>
<dbReference type="AlphaFoldDB" id="A0A919RE75"/>
<evidence type="ECO:0000256" key="1">
    <source>
        <dbReference type="ARBA" id="ARBA00006817"/>
    </source>
</evidence>
<organism evidence="3 4">
    <name type="scientific">Sinosporangium siamense</name>
    <dbReference type="NCBI Taxonomy" id="1367973"/>
    <lineage>
        <taxon>Bacteria</taxon>
        <taxon>Bacillati</taxon>
        <taxon>Actinomycetota</taxon>
        <taxon>Actinomycetes</taxon>
        <taxon>Streptosporangiales</taxon>
        <taxon>Streptosporangiaceae</taxon>
        <taxon>Sinosporangium</taxon>
    </lineage>
</organism>
<dbReference type="CDD" id="cd07814">
    <property type="entry name" value="SRPBCC_CalC_Aha1-like"/>
    <property type="match status" value="1"/>
</dbReference>
<dbReference type="SUPFAM" id="SSF55961">
    <property type="entry name" value="Bet v1-like"/>
    <property type="match status" value="1"/>
</dbReference>
<reference evidence="3" key="1">
    <citation type="submission" date="2021-01" db="EMBL/GenBank/DDBJ databases">
        <title>Whole genome shotgun sequence of Sinosporangium siamense NBRC 109515.</title>
        <authorList>
            <person name="Komaki H."/>
            <person name="Tamura T."/>
        </authorList>
    </citation>
    <scope>NUCLEOTIDE SEQUENCE</scope>
    <source>
        <strain evidence="3">NBRC 109515</strain>
    </source>
</reference>
<proteinExistence type="inferred from homology"/>
<protein>
    <recommendedName>
        <fullName evidence="2">Activator of Hsp90 ATPase homologue 1/2-like C-terminal domain-containing protein</fullName>
    </recommendedName>
</protein>
<evidence type="ECO:0000313" key="4">
    <source>
        <dbReference type="Proteomes" id="UP000606172"/>
    </source>
</evidence>